<evidence type="ECO:0000256" key="1">
    <source>
        <dbReference type="SAM" id="Phobius"/>
    </source>
</evidence>
<keyword evidence="1" id="KW-0812">Transmembrane</keyword>
<name>A0AAW1QKN8_9CHLO</name>
<evidence type="ECO:0000313" key="3">
    <source>
        <dbReference type="Proteomes" id="UP001445335"/>
    </source>
</evidence>
<dbReference type="EMBL" id="JALJOU010000092">
    <property type="protein sequence ID" value="KAK9821988.1"/>
    <property type="molecule type" value="Genomic_DNA"/>
</dbReference>
<feature type="transmembrane region" description="Helical" evidence="1">
    <location>
        <begin position="20"/>
        <end position="42"/>
    </location>
</feature>
<gene>
    <name evidence="2" type="ORF">WJX81_003598</name>
</gene>
<organism evidence="2 3">
    <name type="scientific">Elliptochloris bilobata</name>
    <dbReference type="NCBI Taxonomy" id="381761"/>
    <lineage>
        <taxon>Eukaryota</taxon>
        <taxon>Viridiplantae</taxon>
        <taxon>Chlorophyta</taxon>
        <taxon>core chlorophytes</taxon>
        <taxon>Trebouxiophyceae</taxon>
        <taxon>Trebouxiophyceae incertae sedis</taxon>
        <taxon>Elliptochloris clade</taxon>
        <taxon>Elliptochloris</taxon>
    </lineage>
</organism>
<sequence>MSSALGPLFERRNEFKGGAVGVGCGVGLGLGFTGAFGLDGLLPHSSLRLMFGLGAGCGVQPATYQL</sequence>
<keyword evidence="1" id="KW-0472">Membrane</keyword>
<evidence type="ECO:0008006" key="4">
    <source>
        <dbReference type="Google" id="ProtNLM"/>
    </source>
</evidence>
<evidence type="ECO:0000313" key="2">
    <source>
        <dbReference type="EMBL" id="KAK9821988.1"/>
    </source>
</evidence>
<reference evidence="2 3" key="1">
    <citation type="journal article" date="2024" name="Nat. Commun.">
        <title>Phylogenomics reveals the evolutionary origins of lichenization in chlorophyte algae.</title>
        <authorList>
            <person name="Puginier C."/>
            <person name="Libourel C."/>
            <person name="Otte J."/>
            <person name="Skaloud P."/>
            <person name="Haon M."/>
            <person name="Grisel S."/>
            <person name="Petersen M."/>
            <person name="Berrin J.G."/>
            <person name="Delaux P.M."/>
            <person name="Dal Grande F."/>
            <person name="Keller J."/>
        </authorList>
    </citation>
    <scope>NUCLEOTIDE SEQUENCE [LARGE SCALE GENOMIC DNA]</scope>
    <source>
        <strain evidence="2 3">SAG 245.80</strain>
    </source>
</reference>
<comment type="caution">
    <text evidence="2">The sequence shown here is derived from an EMBL/GenBank/DDBJ whole genome shotgun (WGS) entry which is preliminary data.</text>
</comment>
<protein>
    <recommendedName>
        <fullName evidence="4">Reactive oxygen species modulator 1</fullName>
    </recommendedName>
</protein>
<keyword evidence="3" id="KW-1185">Reference proteome</keyword>
<accession>A0AAW1QKN8</accession>
<keyword evidence="1" id="KW-1133">Transmembrane helix</keyword>
<dbReference type="AlphaFoldDB" id="A0AAW1QKN8"/>
<dbReference type="Proteomes" id="UP001445335">
    <property type="component" value="Unassembled WGS sequence"/>
</dbReference>
<proteinExistence type="predicted"/>